<dbReference type="PRINTS" id="PR00508">
    <property type="entry name" value="S21N4MTFRASE"/>
</dbReference>
<sequence length="439" mass="48124">KRCVLPMWGLLQGLPGEMPSLWAEVCVTVEIICAGAREALAAMPAGSVHACITSPPYWGLRDYGLGPDAIGLEPTPELYVEHIVQVMREVRRVLRDDGTLWLNLGDSYAGGHVQQADKRWQHGGSDVDVGRALGGNGLKPKDLCGMPWRVAFALQADGWWLRSDIVWSKPNPMPESVTDRPTRSHEYLFLLAKSARYYYDADAIREPMAESSIARISQPTFDQQTGGPKDYGNGTNPNRSARKALENFAASHKGSHFDRGKTAEHQLGRASSEPRQDNPAGRNKRSVWEIATQPYAKAHFATFPEKLVEPCILAGTSEWGCCPECGAPWERVVERESGYEGGRRHDSLEKRGLSQGTGWKDGSQLAEAGAFRHTTGWRSTCKHGAGPVPGTVLDIFAGSGTVGLVAERLGRHSVLIDASEDYCRMARERTAQMGLMETA</sequence>
<evidence type="ECO:0000256" key="4">
    <source>
        <dbReference type="ARBA" id="ARBA00022679"/>
    </source>
</evidence>
<feature type="domain" description="DNA methylase N-4/N-6" evidence="10">
    <location>
        <begin position="390"/>
        <end position="427"/>
    </location>
</feature>
<feature type="domain" description="DNA methylase N-4/N-6" evidence="10">
    <location>
        <begin position="48"/>
        <end position="318"/>
    </location>
</feature>
<protein>
    <recommendedName>
        <fullName evidence="2">site-specific DNA-methyltransferase (cytosine-N(4)-specific)</fullName>
        <ecNumber evidence="2">2.1.1.113</ecNumber>
    </recommendedName>
</protein>
<dbReference type="InterPro" id="IPR017985">
    <property type="entry name" value="MeTrfase_CN4_CS"/>
</dbReference>
<reference evidence="11" key="1">
    <citation type="journal article" date="2015" name="Nature">
        <title>Complex archaea that bridge the gap between prokaryotes and eukaryotes.</title>
        <authorList>
            <person name="Spang A."/>
            <person name="Saw J.H."/>
            <person name="Jorgensen S.L."/>
            <person name="Zaremba-Niedzwiedzka K."/>
            <person name="Martijn J."/>
            <person name="Lind A.E."/>
            <person name="van Eijk R."/>
            <person name="Schleper C."/>
            <person name="Guy L."/>
            <person name="Ettema T.J."/>
        </authorList>
    </citation>
    <scope>NUCLEOTIDE SEQUENCE</scope>
</reference>
<name>A0A0F9LGI0_9ZZZZ</name>
<keyword evidence="6" id="KW-0680">Restriction system</keyword>
<dbReference type="EMBL" id="LAZR01006369">
    <property type="protein sequence ID" value="KKM92603.1"/>
    <property type="molecule type" value="Genomic_DNA"/>
</dbReference>
<accession>A0A0F9LGI0</accession>
<evidence type="ECO:0000259" key="10">
    <source>
        <dbReference type="Pfam" id="PF01555"/>
    </source>
</evidence>
<dbReference type="InterPro" id="IPR029063">
    <property type="entry name" value="SAM-dependent_MTases_sf"/>
</dbReference>
<comment type="caution">
    <text evidence="11">The sequence shown here is derived from an EMBL/GenBank/DDBJ whole genome shotgun (WGS) entry which is preliminary data.</text>
</comment>
<dbReference type="PROSITE" id="PS00093">
    <property type="entry name" value="N4_MTASE"/>
    <property type="match status" value="1"/>
</dbReference>
<comment type="catalytic activity">
    <reaction evidence="8">
        <text>a 2'-deoxycytidine in DNA + S-adenosyl-L-methionine = an N(4)-methyl-2'-deoxycytidine in DNA + S-adenosyl-L-homocysteine + H(+)</text>
        <dbReference type="Rhea" id="RHEA:16857"/>
        <dbReference type="Rhea" id="RHEA-COMP:11369"/>
        <dbReference type="Rhea" id="RHEA-COMP:13674"/>
        <dbReference type="ChEBI" id="CHEBI:15378"/>
        <dbReference type="ChEBI" id="CHEBI:57856"/>
        <dbReference type="ChEBI" id="CHEBI:59789"/>
        <dbReference type="ChEBI" id="CHEBI:85452"/>
        <dbReference type="ChEBI" id="CHEBI:137933"/>
        <dbReference type="EC" id="2.1.1.113"/>
    </reaction>
</comment>
<organism evidence="11">
    <name type="scientific">marine sediment metagenome</name>
    <dbReference type="NCBI Taxonomy" id="412755"/>
    <lineage>
        <taxon>unclassified sequences</taxon>
        <taxon>metagenomes</taxon>
        <taxon>ecological metagenomes</taxon>
    </lineage>
</organism>
<dbReference type="GO" id="GO:0008170">
    <property type="term" value="F:N-methyltransferase activity"/>
    <property type="evidence" value="ECO:0007669"/>
    <property type="project" value="InterPro"/>
</dbReference>
<gene>
    <name evidence="11" type="ORF">LCGC14_1216640</name>
</gene>
<dbReference type="GO" id="GO:0009307">
    <property type="term" value="P:DNA restriction-modification system"/>
    <property type="evidence" value="ECO:0007669"/>
    <property type="project" value="UniProtKB-KW"/>
</dbReference>
<keyword evidence="3" id="KW-0489">Methyltransferase</keyword>
<dbReference type="AlphaFoldDB" id="A0A0F9LGI0"/>
<dbReference type="Pfam" id="PF01555">
    <property type="entry name" value="N6_N4_Mtase"/>
    <property type="match status" value="2"/>
</dbReference>
<keyword evidence="5" id="KW-0949">S-adenosyl-L-methionine</keyword>
<feature type="compositionally biased region" description="Polar residues" evidence="9">
    <location>
        <begin position="214"/>
        <end position="226"/>
    </location>
</feature>
<dbReference type="GO" id="GO:0032259">
    <property type="term" value="P:methylation"/>
    <property type="evidence" value="ECO:0007669"/>
    <property type="project" value="UniProtKB-KW"/>
</dbReference>
<feature type="compositionally biased region" description="Basic and acidic residues" evidence="9">
    <location>
        <begin position="255"/>
        <end position="276"/>
    </location>
</feature>
<evidence type="ECO:0000256" key="8">
    <source>
        <dbReference type="ARBA" id="ARBA00049120"/>
    </source>
</evidence>
<dbReference type="CDD" id="cd02440">
    <property type="entry name" value="AdoMet_MTases"/>
    <property type="match status" value="1"/>
</dbReference>
<comment type="similarity">
    <text evidence="1">Belongs to the N(4)/N(6)-methyltransferase family. N(4) subfamily.</text>
</comment>
<feature type="region of interest" description="Disordered" evidence="9">
    <location>
        <begin position="214"/>
        <end position="240"/>
    </location>
</feature>
<evidence type="ECO:0000256" key="3">
    <source>
        <dbReference type="ARBA" id="ARBA00022603"/>
    </source>
</evidence>
<dbReference type="SUPFAM" id="SSF53335">
    <property type="entry name" value="S-adenosyl-L-methionine-dependent methyltransferases"/>
    <property type="match status" value="1"/>
</dbReference>
<evidence type="ECO:0000256" key="6">
    <source>
        <dbReference type="ARBA" id="ARBA00022747"/>
    </source>
</evidence>
<dbReference type="InterPro" id="IPR002941">
    <property type="entry name" value="DNA_methylase_N4/N6"/>
</dbReference>
<dbReference type="GO" id="GO:0003677">
    <property type="term" value="F:DNA binding"/>
    <property type="evidence" value="ECO:0007669"/>
    <property type="project" value="UniProtKB-KW"/>
</dbReference>
<keyword evidence="4" id="KW-0808">Transferase</keyword>
<dbReference type="EC" id="2.1.1.113" evidence="2"/>
<dbReference type="InterPro" id="IPR001091">
    <property type="entry name" value="RM_Methyltransferase"/>
</dbReference>
<evidence type="ECO:0000256" key="7">
    <source>
        <dbReference type="ARBA" id="ARBA00023125"/>
    </source>
</evidence>
<evidence type="ECO:0000256" key="9">
    <source>
        <dbReference type="SAM" id="MobiDB-lite"/>
    </source>
</evidence>
<evidence type="ECO:0000256" key="5">
    <source>
        <dbReference type="ARBA" id="ARBA00022691"/>
    </source>
</evidence>
<dbReference type="Gene3D" id="3.40.50.150">
    <property type="entry name" value="Vaccinia Virus protein VP39"/>
    <property type="match status" value="2"/>
</dbReference>
<keyword evidence="7" id="KW-0238">DNA-binding</keyword>
<feature type="region of interest" description="Disordered" evidence="9">
    <location>
        <begin position="252"/>
        <end position="284"/>
    </location>
</feature>
<evidence type="ECO:0000256" key="2">
    <source>
        <dbReference type="ARBA" id="ARBA00012185"/>
    </source>
</evidence>
<feature type="non-terminal residue" evidence="11">
    <location>
        <position position="1"/>
    </location>
</feature>
<dbReference type="GO" id="GO:0015667">
    <property type="term" value="F:site-specific DNA-methyltransferase (cytosine-N4-specific) activity"/>
    <property type="evidence" value="ECO:0007669"/>
    <property type="project" value="UniProtKB-EC"/>
</dbReference>
<evidence type="ECO:0000256" key="1">
    <source>
        <dbReference type="ARBA" id="ARBA00010203"/>
    </source>
</evidence>
<evidence type="ECO:0000313" key="11">
    <source>
        <dbReference type="EMBL" id="KKM92603.1"/>
    </source>
</evidence>
<proteinExistence type="inferred from homology"/>